<sequence length="77" mass="8199">MEVATGVVLVVSEAVAKEAVATEVVLVDTGAKADTEVVDLEVAVDLEEAVDMEVVVDLEEVTVVKEDMVNTGDYKYL</sequence>
<dbReference type="AlphaFoldDB" id="A0A067RG85"/>
<organism evidence="1 2">
    <name type="scientific">Zootermopsis nevadensis</name>
    <name type="common">Dampwood termite</name>
    <dbReference type="NCBI Taxonomy" id="136037"/>
    <lineage>
        <taxon>Eukaryota</taxon>
        <taxon>Metazoa</taxon>
        <taxon>Ecdysozoa</taxon>
        <taxon>Arthropoda</taxon>
        <taxon>Hexapoda</taxon>
        <taxon>Insecta</taxon>
        <taxon>Pterygota</taxon>
        <taxon>Neoptera</taxon>
        <taxon>Polyneoptera</taxon>
        <taxon>Dictyoptera</taxon>
        <taxon>Blattodea</taxon>
        <taxon>Blattoidea</taxon>
        <taxon>Termitoidae</taxon>
        <taxon>Termopsidae</taxon>
        <taxon>Zootermopsis</taxon>
    </lineage>
</organism>
<dbReference type="Proteomes" id="UP000027135">
    <property type="component" value="Unassembled WGS sequence"/>
</dbReference>
<gene>
    <name evidence="1" type="ORF">L798_03072</name>
</gene>
<proteinExistence type="predicted"/>
<dbReference type="EMBL" id="KK852527">
    <property type="protein sequence ID" value="KDR22048.1"/>
    <property type="molecule type" value="Genomic_DNA"/>
</dbReference>
<dbReference type="InParanoid" id="A0A067RG85"/>
<keyword evidence="2" id="KW-1185">Reference proteome</keyword>
<accession>A0A067RG85</accession>
<reference evidence="1 2" key="1">
    <citation type="journal article" date="2014" name="Nat. Commun.">
        <title>Molecular traces of alternative social organization in a termite genome.</title>
        <authorList>
            <person name="Terrapon N."/>
            <person name="Li C."/>
            <person name="Robertson H.M."/>
            <person name="Ji L."/>
            <person name="Meng X."/>
            <person name="Booth W."/>
            <person name="Chen Z."/>
            <person name="Childers C.P."/>
            <person name="Glastad K.M."/>
            <person name="Gokhale K."/>
            <person name="Gowin J."/>
            <person name="Gronenberg W."/>
            <person name="Hermansen R.A."/>
            <person name="Hu H."/>
            <person name="Hunt B.G."/>
            <person name="Huylmans A.K."/>
            <person name="Khalil S.M."/>
            <person name="Mitchell R.D."/>
            <person name="Munoz-Torres M.C."/>
            <person name="Mustard J.A."/>
            <person name="Pan H."/>
            <person name="Reese J.T."/>
            <person name="Scharf M.E."/>
            <person name="Sun F."/>
            <person name="Vogel H."/>
            <person name="Xiao J."/>
            <person name="Yang W."/>
            <person name="Yang Z."/>
            <person name="Yang Z."/>
            <person name="Zhou J."/>
            <person name="Zhu J."/>
            <person name="Brent C.S."/>
            <person name="Elsik C.G."/>
            <person name="Goodisman M.A."/>
            <person name="Liberles D.A."/>
            <person name="Roe R.M."/>
            <person name="Vargo E.L."/>
            <person name="Vilcinskas A."/>
            <person name="Wang J."/>
            <person name="Bornberg-Bauer E."/>
            <person name="Korb J."/>
            <person name="Zhang G."/>
            <person name="Liebig J."/>
        </authorList>
    </citation>
    <scope>NUCLEOTIDE SEQUENCE [LARGE SCALE GENOMIC DNA]</scope>
    <source>
        <tissue evidence="1">Whole organism</tissue>
    </source>
</reference>
<name>A0A067RG85_ZOONE</name>
<evidence type="ECO:0000313" key="2">
    <source>
        <dbReference type="Proteomes" id="UP000027135"/>
    </source>
</evidence>
<protein>
    <submittedName>
        <fullName evidence="1">Uncharacterized protein</fullName>
    </submittedName>
</protein>
<evidence type="ECO:0000313" key="1">
    <source>
        <dbReference type="EMBL" id="KDR22048.1"/>
    </source>
</evidence>